<dbReference type="OrthoDB" id="9792284at2"/>
<gene>
    <name evidence="3" type="ORF">E0W69_008135</name>
</gene>
<keyword evidence="4" id="KW-1185">Reference proteome</keyword>
<dbReference type="EMBL" id="CP044016">
    <property type="protein sequence ID" value="QES88625.1"/>
    <property type="molecule type" value="Genomic_DNA"/>
</dbReference>
<dbReference type="PANTHER" id="PTHR42733:SF12">
    <property type="entry name" value="PROTEINASE"/>
    <property type="match status" value="1"/>
</dbReference>
<dbReference type="GO" id="GO:0016740">
    <property type="term" value="F:transferase activity"/>
    <property type="evidence" value="ECO:0007669"/>
    <property type="project" value="UniProtKB-KW"/>
</dbReference>
<dbReference type="InterPro" id="IPR029062">
    <property type="entry name" value="Class_I_gatase-like"/>
</dbReference>
<dbReference type="AlphaFoldDB" id="A0A5P2FZI1"/>
<feature type="domain" description="DJ-1/PfpI" evidence="2">
    <location>
        <begin position="7"/>
        <end position="174"/>
    </location>
</feature>
<organism evidence="3 4">
    <name type="scientific">Rhizosphaericola mali</name>
    <dbReference type="NCBI Taxonomy" id="2545455"/>
    <lineage>
        <taxon>Bacteria</taxon>
        <taxon>Pseudomonadati</taxon>
        <taxon>Bacteroidota</taxon>
        <taxon>Chitinophagia</taxon>
        <taxon>Chitinophagales</taxon>
        <taxon>Chitinophagaceae</taxon>
        <taxon>Rhizosphaericola</taxon>
    </lineage>
</organism>
<dbReference type="SUPFAM" id="SSF52317">
    <property type="entry name" value="Class I glutamine amidotransferase-like"/>
    <property type="match status" value="1"/>
</dbReference>
<dbReference type="Pfam" id="PF01965">
    <property type="entry name" value="DJ-1_PfpI"/>
    <property type="match status" value="1"/>
</dbReference>
<dbReference type="PANTHER" id="PTHR42733">
    <property type="entry name" value="DJ-1 PROTEIN"/>
    <property type="match status" value="1"/>
</dbReference>
<dbReference type="NCBIfam" id="TIGR01382">
    <property type="entry name" value="PfpI"/>
    <property type="match status" value="1"/>
</dbReference>
<accession>A0A5P2FZI1</accession>
<keyword evidence="3" id="KW-0315">Glutamine amidotransferase</keyword>
<name>A0A5P2FZI1_9BACT</name>
<proteinExistence type="inferred from homology"/>
<evidence type="ECO:0000313" key="4">
    <source>
        <dbReference type="Proteomes" id="UP000292424"/>
    </source>
</evidence>
<sequence length="179" mass="19666">MSQLNEKKVAILSENGFEEVELTSPKQALEAAGVKVDVISPQEKTIKAWDVDKWGKDYNVDIPLDKADASQYNALLLPGGVLNPDSLRINDKALAFIKKFEDEGKIIASICHGPWTLAETGYLKGRKVTSFKSISTDLKNAGADWSDQEVVIDNNLITSRFPDDLPAFNKAFIAALEAK</sequence>
<evidence type="ECO:0000313" key="3">
    <source>
        <dbReference type="EMBL" id="QES88625.1"/>
    </source>
</evidence>
<dbReference type="Gene3D" id="3.40.50.880">
    <property type="match status" value="1"/>
</dbReference>
<protein>
    <submittedName>
        <fullName evidence="3">Type 1 glutamine amidotransferase</fullName>
    </submittedName>
</protein>
<keyword evidence="3" id="KW-0808">Transferase</keyword>
<dbReference type="RefSeq" id="WP_131329580.1">
    <property type="nucleotide sequence ID" value="NZ_CP044016.1"/>
</dbReference>
<evidence type="ECO:0000259" key="2">
    <source>
        <dbReference type="Pfam" id="PF01965"/>
    </source>
</evidence>
<dbReference type="KEGG" id="arac:E0W69_008135"/>
<dbReference type="InterPro" id="IPR002818">
    <property type="entry name" value="DJ-1/PfpI"/>
</dbReference>
<reference evidence="3 4" key="1">
    <citation type="submission" date="2019-09" db="EMBL/GenBank/DDBJ databases">
        <title>Complete genome sequence of Arachidicoccus sp. B3-10 isolated from apple orchard soil.</title>
        <authorList>
            <person name="Kim H.S."/>
            <person name="Han K.-I."/>
            <person name="Suh M.K."/>
            <person name="Lee K.C."/>
            <person name="Eom M.K."/>
            <person name="Kim J.-S."/>
            <person name="Kang S.W."/>
            <person name="Sin Y."/>
            <person name="Lee J.-S."/>
        </authorList>
    </citation>
    <scope>NUCLEOTIDE SEQUENCE [LARGE SCALE GENOMIC DNA]</scope>
    <source>
        <strain evidence="3 4">B3-10</strain>
    </source>
</reference>
<comment type="similarity">
    <text evidence="1">Belongs to the peptidase C56 family.</text>
</comment>
<dbReference type="Proteomes" id="UP000292424">
    <property type="component" value="Chromosome"/>
</dbReference>
<evidence type="ECO:0000256" key="1">
    <source>
        <dbReference type="ARBA" id="ARBA00008542"/>
    </source>
</evidence>
<dbReference type="InterPro" id="IPR006286">
    <property type="entry name" value="C56_PfpI-like"/>
</dbReference>
<dbReference type="PROSITE" id="PS51276">
    <property type="entry name" value="PEPTIDASE_C56_PFPI"/>
    <property type="match status" value="1"/>
</dbReference>
<dbReference type="CDD" id="cd03134">
    <property type="entry name" value="GATase1_PfpI_like"/>
    <property type="match status" value="1"/>
</dbReference>